<evidence type="ECO:0000313" key="3">
    <source>
        <dbReference type="EMBL" id="GAD51800.1"/>
    </source>
</evidence>
<keyword evidence="1" id="KW-1133">Transmembrane helix</keyword>
<dbReference type="Pfam" id="PF25934">
    <property type="entry name" value="DUF7979"/>
    <property type="match status" value="1"/>
</dbReference>
<keyword evidence="4" id="KW-1185">Reference proteome</keyword>
<dbReference type="AlphaFoldDB" id="U2YS36"/>
<feature type="transmembrane region" description="Helical" evidence="1">
    <location>
        <begin position="135"/>
        <end position="153"/>
    </location>
</feature>
<keyword evidence="1" id="KW-0812">Transmembrane</keyword>
<proteinExistence type="predicted"/>
<reference evidence="3 4" key="1">
    <citation type="submission" date="2013-09" db="EMBL/GenBank/DDBJ databases">
        <title>Whole genome sequencing of Halarchaeum acidiphilum strain MH1-52-1.</title>
        <authorList>
            <person name="Shimane Y."/>
            <person name="Minegishi H."/>
            <person name="Nishi S."/>
            <person name="Echigo A."/>
            <person name="Shuto A."/>
            <person name="Konishi M."/>
            <person name="Ito T."/>
            <person name="Ohkuma M."/>
            <person name="Ohta Y."/>
            <person name="Nagano Y."/>
            <person name="Tsubouchi T."/>
            <person name="Mori K."/>
            <person name="Usui K."/>
            <person name="Kamekura M."/>
            <person name="Usami R."/>
            <person name="Takaki Y."/>
            <person name="Hatada Y."/>
        </authorList>
    </citation>
    <scope>NUCLEOTIDE SEQUENCE [LARGE SCALE GENOMIC DNA]</scope>
    <source>
        <strain evidence="3 4">JCM 16109</strain>
    </source>
</reference>
<dbReference type="EMBL" id="BATA01000008">
    <property type="protein sequence ID" value="GAD51800.1"/>
    <property type="molecule type" value="Genomic_DNA"/>
</dbReference>
<dbReference type="Proteomes" id="UP000016986">
    <property type="component" value="Unassembled WGS sequence"/>
</dbReference>
<accession>U2YS36</accession>
<comment type="caution">
    <text evidence="3">The sequence shown here is derived from an EMBL/GenBank/DDBJ whole genome shotgun (WGS) entry which is preliminary data.</text>
</comment>
<dbReference type="OrthoDB" id="312382at2157"/>
<keyword evidence="1" id="KW-0472">Membrane</keyword>
<protein>
    <recommendedName>
        <fullName evidence="2">DUF7979 domain-containing protein</fullName>
    </recommendedName>
</protein>
<name>U2YS36_9EURY</name>
<dbReference type="eggNOG" id="arCOG13157">
    <property type="taxonomic scope" value="Archaea"/>
</dbReference>
<gene>
    <name evidence="3" type="ORF">MBEHAL_0560</name>
</gene>
<sequence length="183" mass="19712">MAYGHPDARLVVAPLAGLVALTLVGAPFTMNDWGEQATLSVEKIDQSQVRNATPVLHADDLSAGGRAAVERAIESPDGYDTVYGREDWPADFTYSDNIAPGRGICAVVNEGDTYRLTTDAAGGFPFVYWLRELPFVVYGLSLAALAVGTYRDTRPPYLRRRRARLAGRAGAAKPHRITATGCS</sequence>
<evidence type="ECO:0000313" key="4">
    <source>
        <dbReference type="Proteomes" id="UP000016986"/>
    </source>
</evidence>
<dbReference type="RefSeq" id="WP_020220861.1">
    <property type="nucleotide sequence ID" value="NZ_BANO01000015.1"/>
</dbReference>
<organism evidence="3 4">
    <name type="scientific">Halarchaeum acidiphilum MH1-52-1</name>
    <dbReference type="NCBI Taxonomy" id="1261545"/>
    <lineage>
        <taxon>Archaea</taxon>
        <taxon>Methanobacteriati</taxon>
        <taxon>Methanobacteriota</taxon>
        <taxon>Stenosarchaea group</taxon>
        <taxon>Halobacteria</taxon>
        <taxon>Halobacteriales</taxon>
        <taxon>Halobacteriaceae</taxon>
    </lineage>
</organism>
<evidence type="ECO:0000259" key="2">
    <source>
        <dbReference type="Pfam" id="PF25934"/>
    </source>
</evidence>
<evidence type="ECO:0000256" key="1">
    <source>
        <dbReference type="SAM" id="Phobius"/>
    </source>
</evidence>
<feature type="domain" description="DUF7979" evidence="2">
    <location>
        <begin position="37"/>
        <end position="117"/>
    </location>
</feature>
<dbReference type="InterPro" id="IPR058285">
    <property type="entry name" value="DUF7979"/>
</dbReference>